<dbReference type="PANTHER" id="PTHR47947:SF13">
    <property type="entry name" value="CYTOCHROME P450, FAMILY 81, SUBFAMILY K, POLYPEPTIDE 1-RELATED"/>
    <property type="match status" value="1"/>
</dbReference>
<keyword evidence="6 8" id="KW-0503">Monooxygenase</keyword>
<dbReference type="Proteomes" id="UP000325577">
    <property type="component" value="Linkage Group LG15"/>
</dbReference>
<evidence type="ECO:0000256" key="4">
    <source>
        <dbReference type="ARBA" id="ARBA00023002"/>
    </source>
</evidence>
<evidence type="ECO:0000256" key="5">
    <source>
        <dbReference type="ARBA" id="ARBA00023004"/>
    </source>
</evidence>
<evidence type="ECO:0000256" key="7">
    <source>
        <dbReference type="PIRSR" id="PIRSR602401-1"/>
    </source>
</evidence>
<keyword evidence="2 7" id="KW-0349">Heme</keyword>
<keyword evidence="4 8" id="KW-0560">Oxidoreductase</keyword>
<keyword evidence="10" id="KW-1185">Reference proteome</keyword>
<protein>
    <submittedName>
        <fullName evidence="9">Uncharacterized protein</fullName>
    </submittedName>
</protein>
<gene>
    <name evidence="9" type="ORF">F0562_027610</name>
</gene>
<reference evidence="9 10" key="1">
    <citation type="submission" date="2019-09" db="EMBL/GenBank/DDBJ databases">
        <title>A chromosome-level genome assembly of the Chinese tupelo Nyssa sinensis.</title>
        <authorList>
            <person name="Yang X."/>
            <person name="Kang M."/>
            <person name="Yang Y."/>
            <person name="Xiong H."/>
            <person name="Wang M."/>
            <person name="Zhang Z."/>
            <person name="Wang Z."/>
            <person name="Wu H."/>
            <person name="Ma T."/>
            <person name="Liu J."/>
            <person name="Xi Z."/>
        </authorList>
    </citation>
    <scope>NUCLEOTIDE SEQUENCE [LARGE SCALE GENOMIC DNA]</scope>
    <source>
        <strain evidence="9">J267</strain>
        <tissue evidence="9">Leaf</tissue>
    </source>
</reference>
<sequence length="487" mass="55166">MDMELVFCTIALIFSIFFIFKLLHPQKKNFPPSPLALPILGHLYLIKDRAHRALQSLSNQYGPILLLRFGFRHVLVVSSPSAAQQCFTSQNDVIFANRPDTLNGKHLGYNFTTLGWAPYGHLWRDLRRITTIQIFSSKSLQDSAAVRSEEVRFITRQLFLGSEGSTRKVDVHSLAFQLTFNVTMKMVAGKRCSRAEEIFAPTTLMNKLDFLPFLKWVGLKGSETGLVNLQKARDVFLQGLIDEYRPEREVEKKKTMIETLLSLQEEDPEFFSENTIKGIILLLFTAGSETTARTIEWAMSLLLNHPEALQMARSEIDNHVKQHRLLDDSDLPKLPYLRCIINETLRLFPIGPLLVPHFSSEDCVIEGFDVPRRTILLVNAWAIHRDPNVWEEPTKFKPERFEGIEGEREGFKFIPFGAGRRGCPGAGLALRLLGLALGTLIQCFEWERVGPELVDLTEGGGLGLPKFKPLEAMYKPCPAMTALLSQL</sequence>
<accession>A0A5J5B5C8</accession>
<organism evidence="9 10">
    <name type="scientific">Nyssa sinensis</name>
    <dbReference type="NCBI Taxonomy" id="561372"/>
    <lineage>
        <taxon>Eukaryota</taxon>
        <taxon>Viridiplantae</taxon>
        <taxon>Streptophyta</taxon>
        <taxon>Embryophyta</taxon>
        <taxon>Tracheophyta</taxon>
        <taxon>Spermatophyta</taxon>
        <taxon>Magnoliopsida</taxon>
        <taxon>eudicotyledons</taxon>
        <taxon>Gunneridae</taxon>
        <taxon>Pentapetalae</taxon>
        <taxon>asterids</taxon>
        <taxon>Cornales</taxon>
        <taxon>Nyssaceae</taxon>
        <taxon>Nyssa</taxon>
    </lineage>
</organism>
<dbReference type="GO" id="GO:0004497">
    <property type="term" value="F:monooxygenase activity"/>
    <property type="evidence" value="ECO:0007669"/>
    <property type="project" value="UniProtKB-KW"/>
</dbReference>
<dbReference type="Pfam" id="PF00067">
    <property type="entry name" value="p450"/>
    <property type="match status" value="1"/>
</dbReference>
<dbReference type="CDD" id="cd20653">
    <property type="entry name" value="CYP81"/>
    <property type="match status" value="1"/>
</dbReference>
<dbReference type="PRINTS" id="PR00463">
    <property type="entry name" value="EP450I"/>
</dbReference>
<comment type="similarity">
    <text evidence="1 8">Belongs to the cytochrome P450 family.</text>
</comment>
<feature type="binding site" description="axial binding residue" evidence="7">
    <location>
        <position position="423"/>
    </location>
    <ligand>
        <name>heme</name>
        <dbReference type="ChEBI" id="CHEBI:30413"/>
    </ligand>
    <ligandPart>
        <name>Fe</name>
        <dbReference type="ChEBI" id="CHEBI:18248"/>
    </ligandPart>
</feature>
<comment type="cofactor">
    <cofactor evidence="7">
        <name>heme</name>
        <dbReference type="ChEBI" id="CHEBI:30413"/>
    </cofactor>
</comment>
<evidence type="ECO:0000256" key="6">
    <source>
        <dbReference type="ARBA" id="ARBA00023033"/>
    </source>
</evidence>
<evidence type="ECO:0000313" key="9">
    <source>
        <dbReference type="EMBL" id="KAA8537810.1"/>
    </source>
</evidence>
<dbReference type="GO" id="GO:0020037">
    <property type="term" value="F:heme binding"/>
    <property type="evidence" value="ECO:0007669"/>
    <property type="project" value="InterPro"/>
</dbReference>
<dbReference type="GO" id="GO:0005506">
    <property type="term" value="F:iron ion binding"/>
    <property type="evidence" value="ECO:0007669"/>
    <property type="project" value="InterPro"/>
</dbReference>
<evidence type="ECO:0000313" key="10">
    <source>
        <dbReference type="Proteomes" id="UP000325577"/>
    </source>
</evidence>
<evidence type="ECO:0000256" key="2">
    <source>
        <dbReference type="ARBA" id="ARBA00022617"/>
    </source>
</evidence>
<dbReference type="SUPFAM" id="SSF48264">
    <property type="entry name" value="Cytochrome P450"/>
    <property type="match status" value="1"/>
</dbReference>
<dbReference type="InterPro" id="IPR050651">
    <property type="entry name" value="Plant_Cytochrome_P450_Monoox"/>
</dbReference>
<dbReference type="InterPro" id="IPR036396">
    <property type="entry name" value="Cyt_P450_sf"/>
</dbReference>
<dbReference type="PRINTS" id="PR00385">
    <property type="entry name" value="P450"/>
</dbReference>
<evidence type="ECO:0000256" key="3">
    <source>
        <dbReference type="ARBA" id="ARBA00022723"/>
    </source>
</evidence>
<evidence type="ECO:0000256" key="1">
    <source>
        <dbReference type="ARBA" id="ARBA00010617"/>
    </source>
</evidence>
<name>A0A5J5B5C8_9ASTE</name>
<dbReference type="AlphaFoldDB" id="A0A5J5B5C8"/>
<proteinExistence type="inferred from homology"/>
<dbReference type="GO" id="GO:0016705">
    <property type="term" value="F:oxidoreductase activity, acting on paired donors, with incorporation or reduction of molecular oxygen"/>
    <property type="evidence" value="ECO:0007669"/>
    <property type="project" value="InterPro"/>
</dbReference>
<dbReference type="PROSITE" id="PS00086">
    <property type="entry name" value="CYTOCHROME_P450"/>
    <property type="match status" value="1"/>
</dbReference>
<dbReference type="InterPro" id="IPR001128">
    <property type="entry name" value="Cyt_P450"/>
</dbReference>
<dbReference type="PANTHER" id="PTHR47947">
    <property type="entry name" value="CYTOCHROME P450 82C3-RELATED"/>
    <property type="match status" value="1"/>
</dbReference>
<keyword evidence="3 7" id="KW-0479">Metal-binding</keyword>
<keyword evidence="5 7" id="KW-0408">Iron</keyword>
<dbReference type="FunFam" id="1.10.630.10:FF:000081">
    <property type="entry name" value="Cytochrome P450 CYP81N5"/>
    <property type="match status" value="1"/>
</dbReference>
<evidence type="ECO:0000256" key="8">
    <source>
        <dbReference type="RuleBase" id="RU000461"/>
    </source>
</evidence>
<dbReference type="Gene3D" id="1.10.630.10">
    <property type="entry name" value="Cytochrome P450"/>
    <property type="match status" value="1"/>
</dbReference>
<dbReference type="InterPro" id="IPR017972">
    <property type="entry name" value="Cyt_P450_CS"/>
</dbReference>
<dbReference type="InterPro" id="IPR002401">
    <property type="entry name" value="Cyt_P450_E_grp-I"/>
</dbReference>
<dbReference type="EMBL" id="CM018038">
    <property type="protein sequence ID" value="KAA8537810.1"/>
    <property type="molecule type" value="Genomic_DNA"/>
</dbReference>
<dbReference type="OrthoDB" id="1055148at2759"/>